<accession>A0A926ET98</accession>
<dbReference type="EMBL" id="JACRTD010000008">
    <property type="protein sequence ID" value="MBC8586084.1"/>
    <property type="molecule type" value="Genomic_DNA"/>
</dbReference>
<protein>
    <submittedName>
        <fullName evidence="1">Uncharacterized protein</fullName>
    </submittedName>
</protein>
<sequence>MPREKEAYRDNLERLCEAFPDKEALTYIEIARFLGKSPTTIRRAFRDIYKQGIGITKATLARKLS</sequence>
<dbReference type="RefSeq" id="WP_262395809.1">
    <property type="nucleotide sequence ID" value="NZ_JACRTD010000008.1"/>
</dbReference>
<dbReference type="Proteomes" id="UP000623678">
    <property type="component" value="Unassembled WGS sequence"/>
</dbReference>
<gene>
    <name evidence="1" type="ORF">H8705_10870</name>
</gene>
<keyword evidence="2" id="KW-1185">Reference proteome</keyword>
<proteinExistence type="predicted"/>
<evidence type="ECO:0000313" key="2">
    <source>
        <dbReference type="Proteomes" id="UP000623678"/>
    </source>
</evidence>
<reference evidence="1" key="1">
    <citation type="submission" date="2020-08" db="EMBL/GenBank/DDBJ databases">
        <title>Genome public.</title>
        <authorList>
            <person name="Liu C."/>
            <person name="Sun Q."/>
        </authorList>
    </citation>
    <scope>NUCLEOTIDE SEQUENCE</scope>
    <source>
        <strain evidence="1">NSJ-64</strain>
    </source>
</reference>
<evidence type="ECO:0000313" key="1">
    <source>
        <dbReference type="EMBL" id="MBC8586084.1"/>
    </source>
</evidence>
<name>A0A926ET98_9FIRM</name>
<organism evidence="1 2">
    <name type="scientific">Youxingia wuxianensis</name>
    <dbReference type="NCBI Taxonomy" id="2763678"/>
    <lineage>
        <taxon>Bacteria</taxon>
        <taxon>Bacillati</taxon>
        <taxon>Bacillota</taxon>
        <taxon>Clostridia</taxon>
        <taxon>Eubacteriales</taxon>
        <taxon>Oscillospiraceae</taxon>
        <taxon>Youxingia</taxon>
    </lineage>
</organism>
<dbReference type="AlphaFoldDB" id="A0A926ET98"/>
<comment type="caution">
    <text evidence="1">The sequence shown here is derived from an EMBL/GenBank/DDBJ whole genome shotgun (WGS) entry which is preliminary data.</text>
</comment>